<proteinExistence type="inferred from homology"/>
<keyword evidence="14" id="KW-1185">Reference proteome</keyword>
<dbReference type="PANTHER" id="PTHR44068">
    <property type="entry name" value="ZGC:194242"/>
    <property type="match status" value="1"/>
</dbReference>
<dbReference type="InterPro" id="IPR013705">
    <property type="entry name" value="Sterol_MeTrfase_C"/>
</dbReference>
<dbReference type="PANTHER" id="PTHR44068:SF1">
    <property type="entry name" value="HYPOTHETICAL LOC100005854"/>
    <property type="match status" value="1"/>
</dbReference>
<dbReference type="SUPFAM" id="SSF53335">
    <property type="entry name" value="S-adenosyl-L-methionine-dependent methyltransferases"/>
    <property type="match status" value="1"/>
</dbReference>
<evidence type="ECO:0000313" key="13">
    <source>
        <dbReference type="EMBL" id="KAJ4971294.1"/>
    </source>
</evidence>
<dbReference type="EC" id="2.1.1.-" evidence="11"/>
<keyword evidence="7" id="KW-1207">Sterol metabolism</keyword>
<dbReference type="GO" id="GO:0032259">
    <property type="term" value="P:methylation"/>
    <property type="evidence" value="ECO:0007669"/>
    <property type="project" value="UniProtKB-KW"/>
</dbReference>
<dbReference type="AlphaFoldDB" id="A0A9Q0QTN2"/>
<keyword evidence="3 10" id="KW-0808">Transferase</keyword>
<dbReference type="Pfam" id="PF08498">
    <property type="entry name" value="Sterol_MT_C"/>
    <property type="match status" value="1"/>
</dbReference>
<evidence type="ECO:0000256" key="8">
    <source>
        <dbReference type="ARBA" id="ARBA00023221"/>
    </source>
</evidence>
<dbReference type="Pfam" id="PF08241">
    <property type="entry name" value="Methyltransf_11"/>
    <property type="match status" value="1"/>
</dbReference>
<dbReference type="PROSITE" id="PS51685">
    <property type="entry name" value="SAM_MT_ERG6_SMT"/>
    <property type="match status" value="1"/>
</dbReference>
<feature type="domain" description="SAM-dependent methyltransferase Erg6/SMT-type" evidence="12">
    <location>
        <begin position="54"/>
        <end position="341"/>
    </location>
</feature>
<dbReference type="EMBL" id="JAMYWD010000005">
    <property type="protein sequence ID" value="KAJ4971294.1"/>
    <property type="molecule type" value="Genomic_DNA"/>
</dbReference>
<evidence type="ECO:0000256" key="6">
    <source>
        <dbReference type="ARBA" id="ARBA00023011"/>
    </source>
</evidence>
<evidence type="ECO:0000256" key="11">
    <source>
        <dbReference type="RuleBase" id="RU362025"/>
    </source>
</evidence>
<keyword evidence="5" id="KW-0443">Lipid metabolism</keyword>
<evidence type="ECO:0000256" key="4">
    <source>
        <dbReference type="ARBA" id="ARBA00022691"/>
    </source>
</evidence>
<dbReference type="CDD" id="cd02440">
    <property type="entry name" value="AdoMet_MTases"/>
    <property type="match status" value="1"/>
</dbReference>
<evidence type="ECO:0000259" key="12">
    <source>
        <dbReference type="PROSITE" id="PS51685"/>
    </source>
</evidence>
<organism evidence="13 14">
    <name type="scientific">Protea cynaroides</name>
    <dbReference type="NCBI Taxonomy" id="273540"/>
    <lineage>
        <taxon>Eukaryota</taxon>
        <taxon>Viridiplantae</taxon>
        <taxon>Streptophyta</taxon>
        <taxon>Embryophyta</taxon>
        <taxon>Tracheophyta</taxon>
        <taxon>Spermatophyta</taxon>
        <taxon>Magnoliopsida</taxon>
        <taxon>Proteales</taxon>
        <taxon>Proteaceae</taxon>
        <taxon>Protea</taxon>
    </lineage>
</organism>
<keyword evidence="4 10" id="KW-0949">S-adenosyl-L-methionine</keyword>
<evidence type="ECO:0000256" key="9">
    <source>
        <dbReference type="ARBA" id="ARBA00038188"/>
    </source>
</evidence>
<evidence type="ECO:0000256" key="1">
    <source>
        <dbReference type="ARBA" id="ARBA00004938"/>
    </source>
</evidence>
<dbReference type="GO" id="GO:0016126">
    <property type="term" value="P:sterol biosynthetic process"/>
    <property type="evidence" value="ECO:0007669"/>
    <property type="project" value="UniProtKB-KW"/>
</dbReference>
<keyword evidence="5" id="KW-0752">Steroid biosynthesis</keyword>
<sequence length="348" mass="39054">MSEGAMLDPSSGLGGKTERKEALSLLEQYEKYILYIEGSVEERKANYIDMVDTYYNLVSTFFEYGWGESFHFASRWKRESLQESKKRHEHFIALQLGLKHGQKVLDVGCGIGGPLREISRFSLTSITGLNINELQISRGTELNRIAGVDNTCNFVKADFMKMPFPDNTYDAIYAIEATCHAPDMLGCYKEIYRVLKPGQCFAAFELCLTDSFDPNNQEHQKIKEGIAVGNGLADMWSTRQCLEALKLAGFEVMWEKDLSVVSPLPWYLPLDTSNLSLSSARLTAPARFITNVLVKTLESVGLAPKGSQKIQSLLQKTGEWVLQGGRKEICTPLYFFLALKPHSSSLET</sequence>
<keyword evidence="6" id="KW-0756">Sterol biosynthesis</keyword>
<evidence type="ECO:0000256" key="3">
    <source>
        <dbReference type="ARBA" id="ARBA00022679"/>
    </source>
</evidence>
<keyword evidence="8" id="KW-0753">Steroid metabolism</keyword>
<accession>A0A9Q0QTN2</accession>
<dbReference type="GO" id="GO:0005783">
    <property type="term" value="C:endoplasmic reticulum"/>
    <property type="evidence" value="ECO:0007669"/>
    <property type="project" value="TreeGrafter"/>
</dbReference>
<reference evidence="13" key="1">
    <citation type="journal article" date="2023" name="Plant J.">
        <title>The genome of the king protea, Protea cynaroides.</title>
        <authorList>
            <person name="Chang J."/>
            <person name="Duong T.A."/>
            <person name="Schoeman C."/>
            <person name="Ma X."/>
            <person name="Roodt D."/>
            <person name="Barker N."/>
            <person name="Li Z."/>
            <person name="Van de Peer Y."/>
            <person name="Mizrachi E."/>
        </authorList>
    </citation>
    <scope>NUCLEOTIDE SEQUENCE</scope>
    <source>
        <tissue evidence="13">Young leaves</tissue>
    </source>
</reference>
<dbReference type="InterPro" id="IPR050447">
    <property type="entry name" value="Erg6_SMT_methyltransf"/>
</dbReference>
<dbReference type="OrthoDB" id="4310724at2759"/>
<comment type="pathway">
    <text evidence="1">Steroid biosynthesis; sterol biosynthesis.</text>
</comment>
<keyword evidence="2 10" id="KW-0489">Methyltransferase</keyword>
<dbReference type="InterPro" id="IPR029063">
    <property type="entry name" value="SAM-dependent_MTases_sf"/>
</dbReference>
<protein>
    <recommendedName>
        <fullName evidence="11">Methyltransferase</fullName>
        <ecNumber evidence="11">2.1.1.-</ecNumber>
    </recommendedName>
</protein>
<comment type="caution">
    <text evidence="13">The sequence shown here is derived from an EMBL/GenBank/DDBJ whole genome shotgun (WGS) entry which is preliminary data.</text>
</comment>
<evidence type="ECO:0000313" key="14">
    <source>
        <dbReference type="Proteomes" id="UP001141806"/>
    </source>
</evidence>
<dbReference type="InterPro" id="IPR013216">
    <property type="entry name" value="Methyltransf_11"/>
</dbReference>
<dbReference type="Proteomes" id="UP001141806">
    <property type="component" value="Unassembled WGS sequence"/>
</dbReference>
<gene>
    <name evidence="13" type="ORF">NE237_004393</name>
</gene>
<keyword evidence="5" id="KW-0444">Lipid biosynthesis</keyword>
<evidence type="ECO:0000256" key="10">
    <source>
        <dbReference type="PROSITE-ProRule" id="PRU01022"/>
    </source>
</evidence>
<evidence type="ECO:0000256" key="7">
    <source>
        <dbReference type="ARBA" id="ARBA00023166"/>
    </source>
</evidence>
<name>A0A9Q0QTN2_9MAGN</name>
<dbReference type="InterPro" id="IPR030384">
    <property type="entry name" value="MeTrfase_SMT"/>
</dbReference>
<dbReference type="Gene3D" id="3.40.50.150">
    <property type="entry name" value="Vaccinia Virus protein VP39"/>
    <property type="match status" value="1"/>
</dbReference>
<evidence type="ECO:0000256" key="5">
    <source>
        <dbReference type="ARBA" id="ARBA00022955"/>
    </source>
</evidence>
<comment type="similarity">
    <text evidence="9 10 11">Belongs to the class I-like SAM-binding methyltransferase superfamily. Erg6/SMT family.</text>
</comment>
<evidence type="ECO:0000256" key="2">
    <source>
        <dbReference type="ARBA" id="ARBA00022603"/>
    </source>
</evidence>
<dbReference type="GO" id="GO:0003838">
    <property type="term" value="F:sterol 24-C-methyltransferase activity"/>
    <property type="evidence" value="ECO:0007669"/>
    <property type="project" value="TreeGrafter"/>
</dbReference>